<reference evidence="1" key="1">
    <citation type="journal article" date="2020" name="mSystems">
        <title>Genome- and Community-Level Interaction Insights into Carbon Utilization and Element Cycling Functions of Hydrothermarchaeota in Hydrothermal Sediment.</title>
        <authorList>
            <person name="Zhou Z."/>
            <person name="Liu Y."/>
            <person name="Xu W."/>
            <person name="Pan J."/>
            <person name="Luo Z.H."/>
            <person name="Li M."/>
        </authorList>
    </citation>
    <scope>NUCLEOTIDE SEQUENCE [LARGE SCALE GENOMIC DNA]</scope>
    <source>
        <strain evidence="1">SpSt-418</strain>
    </source>
</reference>
<comment type="caution">
    <text evidence="1">The sequence shown here is derived from an EMBL/GenBank/DDBJ whole genome shotgun (WGS) entry which is preliminary data.</text>
</comment>
<dbReference type="EMBL" id="DSRU01000162">
    <property type="protein sequence ID" value="HFM98273.1"/>
    <property type="molecule type" value="Genomic_DNA"/>
</dbReference>
<gene>
    <name evidence="1" type="ORF">ENR64_11055</name>
</gene>
<organism evidence="1">
    <name type="scientific">Oscillatoriales cyanobacterium SpSt-418</name>
    <dbReference type="NCBI Taxonomy" id="2282169"/>
    <lineage>
        <taxon>Bacteria</taxon>
        <taxon>Bacillati</taxon>
        <taxon>Cyanobacteriota</taxon>
        <taxon>Cyanophyceae</taxon>
        <taxon>Oscillatoriophycideae</taxon>
        <taxon>Oscillatoriales</taxon>
    </lineage>
</organism>
<proteinExistence type="predicted"/>
<sequence length="205" mass="23788">MQIKSSFNDEFVIKPDDAWITHQLEKFDLKDKVKISFGFDKRYEYNKINQFGIDVKNLTEDSSVYIDWDWSIITNWREVGTDGGLSARRMTRLNPGTTIDLSQEQVFSTVAPKTTFSTKVTAEDCLQRKDTPELEFKIVKPLLEFKKGKQLSEFQAQVIEFEFFAELALRFAGLESTHSGTRFNILCRFVMTHLPWTAGLPWNPK</sequence>
<name>A0A7C3PEI2_9CYAN</name>
<protein>
    <submittedName>
        <fullName evidence="1">Uncharacterized protein</fullName>
    </submittedName>
</protein>
<evidence type="ECO:0000313" key="1">
    <source>
        <dbReference type="EMBL" id="HFM98273.1"/>
    </source>
</evidence>
<accession>A0A7C3PEI2</accession>
<dbReference type="AlphaFoldDB" id="A0A7C3PEI2"/>